<dbReference type="EMBL" id="JBFXLU010000103">
    <property type="protein sequence ID" value="KAL2842043.1"/>
    <property type="molecule type" value="Genomic_DNA"/>
</dbReference>
<evidence type="ECO:0000256" key="1">
    <source>
        <dbReference type="SAM" id="MobiDB-lite"/>
    </source>
</evidence>
<sequence>MSYPKRHVLDPHRKLVRAKLAAHSQDPEEASDAVGGVYRLKEAEDFIERTNLDAILTERSPIINKLYAIYDKALQLGHLPDPAKLEEIGINIKRLPLYHYGYPGAYNSGNDDYYFQPMEHCRLDSHPLLPVDADDMPATPRVKRRANNRTNHPSSIFSQPGRIANALNWYFAEGIRDDPHCPDYPLTLIEASLWREPEDVPEEHVFGRRLPHSIPRHYGSGQKWFVDKIYVASHEGHPHESFVVCHDHQWVLDENHPAYKRESDPRVTLLHGELKVILQAMITRYSEEERPEILRHQVMPIQIISIIGDRARILQAHYNNRELVVRRSLFIDPLGEDPITGTSWYDLFTRYLAAEPLGDTTEFPPTTPPTPPKTPGRKLKIHPTGQPQDEWPCLLANLAPRCGGLNVIEFPTPRQIVSAVGEGLLHGGKKKGGRNATDLDEQWDAGRPAFKRRKVTLPDILN</sequence>
<reference evidence="2 3" key="1">
    <citation type="submission" date="2024-07" db="EMBL/GenBank/DDBJ databases">
        <title>Section-level genome sequencing and comparative genomics of Aspergillus sections Usti and Cavernicolus.</title>
        <authorList>
            <consortium name="Lawrence Berkeley National Laboratory"/>
            <person name="Nybo J.L."/>
            <person name="Vesth T.C."/>
            <person name="Theobald S."/>
            <person name="Frisvad J.C."/>
            <person name="Larsen T.O."/>
            <person name="Kjaerboelling I."/>
            <person name="Rothschild-Mancinelli K."/>
            <person name="Lyhne E.K."/>
            <person name="Kogle M.E."/>
            <person name="Barry K."/>
            <person name="Clum A."/>
            <person name="Na H."/>
            <person name="Ledsgaard L."/>
            <person name="Lin J."/>
            <person name="Lipzen A."/>
            <person name="Kuo A."/>
            <person name="Riley R."/>
            <person name="Mondo S."/>
            <person name="Labutti K."/>
            <person name="Haridas S."/>
            <person name="Pangalinan J."/>
            <person name="Salamov A.A."/>
            <person name="Simmons B.A."/>
            <person name="Magnuson J.K."/>
            <person name="Chen J."/>
            <person name="Drula E."/>
            <person name="Henrissat B."/>
            <person name="Wiebenga A."/>
            <person name="Lubbers R.J."/>
            <person name="Gomes A.C."/>
            <person name="Makela M.R."/>
            <person name="Stajich J."/>
            <person name="Grigoriev I.V."/>
            <person name="Mortensen U.H."/>
            <person name="De Vries R.P."/>
            <person name="Baker S.E."/>
            <person name="Andersen M.R."/>
        </authorList>
    </citation>
    <scope>NUCLEOTIDE SEQUENCE [LARGE SCALE GENOMIC DNA]</scope>
    <source>
        <strain evidence="2 3">CBS 123904</strain>
    </source>
</reference>
<evidence type="ECO:0000313" key="2">
    <source>
        <dbReference type="EMBL" id="KAL2842043.1"/>
    </source>
</evidence>
<feature type="compositionally biased region" description="Pro residues" evidence="1">
    <location>
        <begin position="365"/>
        <end position="374"/>
    </location>
</feature>
<comment type="caution">
    <text evidence="2">The sequence shown here is derived from an EMBL/GenBank/DDBJ whole genome shotgun (WGS) entry which is preliminary data.</text>
</comment>
<gene>
    <name evidence="2" type="ORF">BJY01DRAFT_249279</name>
</gene>
<organism evidence="2 3">
    <name type="scientific">Aspergillus pseudoustus</name>
    <dbReference type="NCBI Taxonomy" id="1810923"/>
    <lineage>
        <taxon>Eukaryota</taxon>
        <taxon>Fungi</taxon>
        <taxon>Dikarya</taxon>
        <taxon>Ascomycota</taxon>
        <taxon>Pezizomycotina</taxon>
        <taxon>Eurotiomycetes</taxon>
        <taxon>Eurotiomycetidae</taxon>
        <taxon>Eurotiales</taxon>
        <taxon>Aspergillaceae</taxon>
        <taxon>Aspergillus</taxon>
        <taxon>Aspergillus subgen. Nidulantes</taxon>
    </lineage>
</organism>
<accession>A0ABR4JPS9</accession>
<dbReference type="Proteomes" id="UP001610446">
    <property type="component" value="Unassembled WGS sequence"/>
</dbReference>
<name>A0ABR4JPS9_9EURO</name>
<protein>
    <submittedName>
        <fullName evidence="2">Uncharacterized protein</fullName>
    </submittedName>
</protein>
<keyword evidence="3" id="KW-1185">Reference proteome</keyword>
<proteinExistence type="predicted"/>
<evidence type="ECO:0000313" key="3">
    <source>
        <dbReference type="Proteomes" id="UP001610446"/>
    </source>
</evidence>
<feature type="region of interest" description="Disordered" evidence="1">
    <location>
        <begin position="358"/>
        <end position="384"/>
    </location>
</feature>